<evidence type="ECO:0000256" key="1">
    <source>
        <dbReference type="SAM" id="MobiDB-lite"/>
    </source>
</evidence>
<dbReference type="EMBL" id="CAXAMN010004332">
    <property type="protein sequence ID" value="CAK9008641.1"/>
    <property type="molecule type" value="Genomic_DNA"/>
</dbReference>
<feature type="compositionally biased region" description="Pro residues" evidence="1">
    <location>
        <begin position="259"/>
        <end position="277"/>
    </location>
</feature>
<feature type="compositionally biased region" description="Pro residues" evidence="1">
    <location>
        <begin position="201"/>
        <end position="212"/>
    </location>
</feature>
<feature type="region of interest" description="Disordered" evidence="1">
    <location>
        <begin position="143"/>
        <end position="163"/>
    </location>
</feature>
<keyword evidence="3" id="KW-1185">Reference proteome</keyword>
<dbReference type="Proteomes" id="UP001642484">
    <property type="component" value="Unassembled WGS sequence"/>
</dbReference>
<protein>
    <submittedName>
        <fullName evidence="2">Uncharacterized protein</fullName>
    </submittedName>
</protein>
<feature type="compositionally biased region" description="Basic residues" evidence="1">
    <location>
        <begin position="84"/>
        <end position="100"/>
    </location>
</feature>
<comment type="caution">
    <text evidence="2">The sequence shown here is derived from an EMBL/GenBank/DDBJ whole genome shotgun (WGS) entry which is preliminary data.</text>
</comment>
<feature type="region of interest" description="Disordered" evidence="1">
    <location>
        <begin position="193"/>
        <end position="242"/>
    </location>
</feature>
<accession>A0ABP0J2R5</accession>
<name>A0ABP0J2R5_9DINO</name>
<feature type="compositionally biased region" description="Low complexity" evidence="1">
    <location>
        <begin position="227"/>
        <end position="236"/>
    </location>
</feature>
<reference evidence="2 3" key="1">
    <citation type="submission" date="2024-02" db="EMBL/GenBank/DDBJ databases">
        <authorList>
            <person name="Chen Y."/>
            <person name="Shah S."/>
            <person name="Dougan E. K."/>
            <person name="Thang M."/>
            <person name="Chan C."/>
        </authorList>
    </citation>
    <scope>NUCLEOTIDE SEQUENCE [LARGE SCALE GENOMIC DNA]</scope>
</reference>
<evidence type="ECO:0000313" key="2">
    <source>
        <dbReference type="EMBL" id="CAK9008641.1"/>
    </source>
</evidence>
<organism evidence="2 3">
    <name type="scientific">Durusdinium trenchii</name>
    <dbReference type="NCBI Taxonomy" id="1381693"/>
    <lineage>
        <taxon>Eukaryota</taxon>
        <taxon>Sar</taxon>
        <taxon>Alveolata</taxon>
        <taxon>Dinophyceae</taxon>
        <taxon>Suessiales</taxon>
        <taxon>Symbiodiniaceae</taxon>
        <taxon>Durusdinium</taxon>
    </lineage>
</organism>
<feature type="compositionally biased region" description="Low complexity" evidence="1">
    <location>
        <begin position="56"/>
        <end position="71"/>
    </location>
</feature>
<gene>
    <name evidence="2" type="ORF">CCMP2556_LOCUS9326</name>
</gene>
<evidence type="ECO:0000313" key="3">
    <source>
        <dbReference type="Proteomes" id="UP001642484"/>
    </source>
</evidence>
<feature type="region of interest" description="Disordered" evidence="1">
    <location>
        <begin position="44"/>
        <end position="128"/>
    </location>
</feature>
<feature type="compositionally biased region" description="Basic and acidic residues" evidence="1">
    <location>
        <begin position="44"/>
        <end position="55"/>
    </location>
</feature>
<sequence>MPLDFYEAWDLADKEASSSGNASSDAAAVPAQCEALYEAWDLAEHEASSKEKADADAAAASAQCDDQIAAAPKVAQEKQQGKPATKRKRRLRKKGVKKAKKPVEIPMPGLQESDTEQSQIDEQRWKTRASKARYHSAWKAVKEEPADEVGAQQPAHELQLQSKDQPIMAEAVPPFPAAEAETGPLAQRLTEQLVSALLQHPSPPPVAPPPPKAAEGSKPPWRRAPKPKAMAPPAARSKFMCGPPMTLMAAPARMVEPGLPAPQPPPPPKTTTPPPRVKGPAGVEYEGRFYVTCMVWTPEYFPKALRRVLPENPLNTDTSTLTLRHT</sequence>
<feature type="region of interest" description="Disordered" evidence="1">
    <location>
        <begin position="255"/>
        <end position="281"/>
    </location>
</feature>
<proteinExistence type="predicted"/>